<comment type="caution">
    <text evidence="3">The sequence shown here is derived from an EMBL/GenBank/DDBJ whole genome shotgun (WGS) entry which is preliminary data.</text>
</comment>
<protein>
    <submittedName>
        <fullName evidence="3">UPF0729 protein</fullName>
    </submittedName>
</protein>
<evidence type="ECO:0000313" key="3">
    <source>
        <dbReference type="EMBL" id="KAK0044557.1"/>
    </source>
</evidence>
<evidence type="ECO:0000256" key="1">
    <source>
        <dbReference type="ARBA" id="ARBA00007959"/>
    </source>
</evidence>
<organism evidence="3 4">
    <name type="scientific">Biomphalaria pfeifferi</name>
    <name type="common">Bloodfluke planorb</name>
    <name type="synonym">Freshwater snail</name>
    <dbReference type="NCBI Taxonomy" id="112525"/>
    <lineage>
        <taxon>Eukaryota</taxon>
        <taxon>Metazoa</taxon>
        <taxon>Spiralia</taxon>
        <taxon>Lophotrochozoa</taxon>
        <taxon>Mollusca</taxon>
        <taxon>Gastropoda</taxon>
        <taxon>Heterobranchia</taxon>
        <taxon>Euthyneura</taxon>
        <taxon>Panpulmonata</taxon>
        <taxon>Hygrophila</taxon>
        <taxon>Lymnaeoidea</taxon>
        <taxon>Planorbidae</taxon>
        <taxon>Biomphalaria</taxon>
    </lineage>
</organism>
<feature type="compositionally biased region" description="Basic and acidic residues" evidence="2">
    <location>
        <begin position="79"/>
        <end position="88"/>
    </location>
</feature>
<name>A0AAD8AZ60_BIOPF</name>
<dbReference type="InterPro" id="IPR026776">
    <property type="entry name" value="UPF0729_C18orf32-like"/>
</dbReference>
<accession>A0AAD8AZ60</accession>
<dbReference type="Pfam" id="PF14975">
    <property type="entry name" value="DUF4512"/>
    <property type="match status" value="1"/>
</dbReference>
<dbReference type="PANTHER" id="PTHR13456:SF0">
    <property type="entry name" value="UPF0729 PROTEIN C18ORF32"/>
    <property type="match status" value="1"/>
</dbReference>
<feature type="region of interest" description="Disordered" evidence="2">
    <location>
        <begin position="49"/>
        <end position="88"/>
    </location>
</feature>
<dbReference type="PANTHER" id="PTHR13456">
    <property type="entry name" value="UPF0729 PROTEIN C18ORF32"/>
    <property type="match status" value="1"/>
</dbReference>
<dbReference type="EMBL" id="JASAOG010000196">
    <property type="protein sequence ID" value="KAK0044557.1"/>
    <property type="molecule type" value="Genomic_DNA"/>
</dbReference>
<evidence type="ECO:0000256" key="2">
    <source>
        <dbReference type="SAM" id="MobiDB-lite"/>
    </source>
</evidence>
<reference evidence="3" key="1">
    <citation type="journal article" date="2023" name="PLoS Negl. Trop. Dis.">
        <title>A genome sequence for Biomphalaria pfeifferi, the major vector snail for the human-infecting parasite Schistosoma mansoni.</title>
        <authorList>
            <person name="Bu L."/>
            <person name="Lu L."/>
            <person name="Laidemitt M.R."/>
            <person name="Zhang S.M."/>
            <person name="Mutuku M."/>
            <person name="Mkoji G."/>
            <person name="Steinauer M."/>
            <person name="Loker E.S."/>
        </authorList>
    </citation>
    <scope>NUCLEOTIDE SEQUENCE</scope>
    <source>
        <strain evidence="3">KasaAsao</strain>
    </source>
</reference>
<proteinExistence type="inferred from homology"/>
<gene>
    <name evidence="3" type="ORF">Bpfe_026057</name>
</gene>
<keyword evidence="4" id="KW-1185">Reference proteome</keyword>
<dbReference type="Proteomes" id="UP001233172">
    <property type="component" value="Unassembled WGS sequence"/>
</dbReference>
<evidence type="ECO:0000313" key="4">
    <source>
        <dbReference type="Proteomes" id="UP001233172"/>
    </source>
</evidence>
<sequence>MVCVPCIVIPILLWVFHKFINPWLSKFWSKPAEIAKNVENNLTCPMPKKKRKIVQNEETSSEPLPNEDEEPYVTNGDSIQKEERLKAE</sequence>
<comment type="similarity">
    <text evidence="1">Belongs to the UPF0729 family.</text>
</comment>
<reference evidence="3" key="2">
    <citation type="submission" date="2023-04" db="EMBL/GenBank/DDBJ databases">
        <authorList>
            <person name="Bu L."/>
            <person name="Lu L."/>
            <person name="Laidemitt M.R."/>
            <person name="Zhang S.M."/>
            <person name="Mutuku M."/>
            <person name="Mkoji G."/>
            <person name="Steinauer M."/>
            <person name="Loker E.S."/>
        </authorList>
    </citation>
    <scope>NUCLEOTIDE SEQUENCE</scope>
    <source>
        <strain evidence="3">KasaAsao</strain>
        <tissue evidence="3">Whole Snail</tissue>
    </source>
</reference>
<dbReference type="AlphaFoldDB" id="A0AAD8AZ60"/>